<dbReference type="Proteomes" id="UP000694551">
    <property type="component" value="Unplaced"/>
</dbReference>
<sequence>MCIKSHWRPVTNGVCQGSILGPILVQQKTTNMMKGLEHLSYEERLRELGLFRPERRRLSGDPINDYKYLKHLLIKLSYIPLWNLSLSSFQH</sequence>
<evidence type="ECO:0000313" key="2">
    <source>
        <dbReference type="Proteomes" id="UP000694551"/>
    </source>
</evidence>
<dbReference type="AlphaFoldDB" id="A0A8D0FF71"/>
<proteinExistence type="predicted"/>
<reference evidence="1" key="1">
    <citation type="submission" date="2025-08" db="UniProtKB">
        <authorList>
            <consortium name="Ensembl"/>
        </authorList>
    </citation>
    <scope>IDENTIFICATION</scope>
</reference>
<protein>
    <submittedName>
        <fullName evidence="1">Uncharacterized protein</fullName>
    </submittedName>
</protein>
<evidence type="ECO:0000313" key="1">
    <source>
        <dbReference type="Ensembl" id="ENSSOCP00000013697.1"/>
    </source>
</evidence>
<name>A0A8D0FF71_STROC</name>
<accession>A0A8D0FF71</accession>
<keyword evidence="2" id="KW-1185">Reference proteome</keyword>
<organism evidence="1 2">
    <name type="scientific">Strix occidentalis caurina</name>
    <name type="common">northern spotted owl</name>
    <dbReference type="NCBI Taxonomy" id="311401"/>
    <lineage>
        <taxon>Eukaryota</taxon>
        <taxon>Metazoa</taxon>
        <taxon>Chordata</taxon>
        <taxon>Craniata</taxon>
        <taxon>Vertebrata</taxon>
        <taxon>Euteleostomi</taxon>
        <taxon>Archelosauria</taxon>
        <taxon>Archosauria</taxon>
        <taxon>Dinosauria</taxon>
        <taxon>Saurischia</taxon>
        <taxon>Theropoda</taxon>
        <taxon>Coelurosauria</taxon>
        <taxon>Aves</taxon>
        <taxon>Neognathae</taxon>
        <taxon>Neoaves</taxon>
        <taxon>Telluraves</taxon>
        <taxon>Strigiformes</taxon>
        <taxon>Strigidae</taxon>
        <taxon>Strix</taxon>
    </lineage>
</organism>
<dbReference type="Ensembl" id="ENSSOCT00000014065.1">
    <property type="protein sequence ID" value="ENSSOCP00000013697.1"/>
    <property type="gene ID" value="ENSSOCG00000010399.1"/>
</dbReference>
<reference evidence="1" key="2">
    <citation type="submission" date="2025-09" db="UniProtKB">
        <authorList>
            <consortium name="Ensembl"/>
        </authorList>
    </citation>
    <scope>IDENTIFICATION</scope>
</reference>